<feature type="region of interest" description="Disordered" evidence="2">
    <location>
        <begin position="80"/>
        <end position="139"/>
    </location>
</feature>
<protein>
    <submittedName>
        <fullName evidence="3">Uncharacterized protein</fullName>
    </submittedName>
</protein>
<keyword evidence="1" id="KW-0175">Coiled coil</keyword>
<evidence type="ECO:0000313" key="3">
    <source>
        <dbReference type="EMBL" id="CAD9077760.1"/>
    </source>
</evidence>
<feature type="compositionally biased region" description="Low complexity" evidence="2">
    <location>
        <begin position="1678"/>
        <end position="1698"/>
    </location>
</feature>
<feature type="region of interest" description="Disordered" evidence="2">
    <location>
        <begin position="768"/>
        <end position="805"/>
    </location>
</feature>
<dbReference type="InterPro" id="IPR016024">
    <property type="entry name" value="ARM-type_fold"/>
</dbReference>
<evidence type="ECO:0000256" key="1">
    <source>
        <dbReference type="SAM" id="Coils"/>
    </source>
</evidence>
<feature type="compositionally biased region" description="Polar residues" evidence="2">
    <location>
        <begin position="161"/>
        <end position="173"/>
    </location>
</feature>
<name>A0A7S1KM53_9EUKA</name>
<reference evidence="3" key="1">
    <citation type="submission" date="2021-01" db="EMBL/GenBank/DDBJ databases">
        <authorList>
            <person name="Corre E."/>
            <person name="Pelletier E."/>
            <person name="Niang G."/>
            <person name="Scheremetjew M."/>
            <person name="Finn R."/>
            <person name="Kale V."/>
            <person name="Holt S."/>
            <person name="Cochrane G."/>
            <person name="Meng A."/>
            <person name="Brown T."/>
            <person name="Cohen L."/>
        </authorList>
    </citation>
    <scope>NUCLEOTIDE SEQUENCE</scope>
    <source>
        <strain evidence="3">WS</strain>
    </source>
</reference>
<feature type="compositionally biased region" description="Polar residues" evidence="2">
    <location>
        <begin position="788"/>
        <end position="805"/>
    </location>
</feature>
<organism evidence="3">
    <name type="scientific">Percolomonas cosmopolitus</name>
    <dbReference type="NCBI Taxonomy" id="63605"/>
    <lineage>
        <taxon>Eukaryota</taxon>
        <taxon>Discoba</taxon>
        <taxon>Heterolobosea</taxon>
        <taxon>Tetramitia</taxon>
        <taxon>Eutetramitia</taxon>
        <taxon>Percolomonadidae</taxon>
        <taxon>Percolomonas</taxon>
    </lineage>
</organism>
<feature type="compositionally biased region" description="Low complexity" evidence="2">
    <location>
        <begin position="1715"/>
        <end position="1733"/>
    </location>
</feature>
<accession>A0A7S1KM53</accession>
<feature type="compositionally biased region" description="Low complexity" evidence="2">
    <location>
        <begin position="1468"/>
        <end position="1482"/>
    </location>
</feature>
<feature type="compositionally biased region" description="Low complexity" evidence="2">
    <location>
        <begin position="1503"/>
        <end position="1519"/>
    </location>
</feature>
<feature type="compositionally biased region" description="Polar residues" evidence="2">
    <location>
        <begin position="80"/>
        <end position="104"/>
    </location>
</feature>
<evidence type="ECO:0000256" key="2">
    <source>
        <dbReference type="SAM" id="MobiDB-lite"/>
    </source>
</evidence>
<feature type="region of interest" description="Disordered" evidence="2">
    <location>
        <begin position="152"/>
        <end position="173"/>
    </location>
</feature>
<feature type="region of interest" description="Disordered" evidence="2">
    <location>
        <begin position="260"/>
        <end position="281"/>
    </location>
</feature>
<gene>
    <name evidence="3" type="ORF">PCOS0759_LOCUS992</name>
</gene>
<dbReference type="InterPro" id="IPR011989">
    <property type="entry name" value="ARM-like"/>
</dbReference>
<sequence length="1746" mass="195189">MNKEIHYHPFTRCRMGLNVLNNMNNTSNVIQIQGNTIFNHLEKQRIGQMDSILTKYELDPSPESDDEADDEGIRHLSESALTPPQNQNRPSAHNNFSPLTSSGLSIKVGRASDDGTTERATSHTDSSPGSPRLAPIQTQRVFKKRSLLKRQGSAPIDLSGHSASRGNLSPTSADGTTLSFQQFLRPMVDGVMIGYNALLMLTGEGGAPQREFMNTLPMILEDILGHSLSSSATSIECSYVQFAGDNGETMVDAFRGTATPTSVNGNSTPNGAPFNSTPSPTAVVNTRNRSGSTYGLSKNPSMAKVMLQNRLKLSSDSLTVHEISKETIYDTSDLASVMQKLTLAQQTYEGASRTTPQTPTFSNFSEYPSFLTPAAKRDGSPTQEEADSIDLQVPATTFMFMIDVFNKCIYQPNRRIHSKFYILIAPLQAPGCEALQQVFDALNLKHTHIDYVPPIPFNRSPLTKLIQPALLGEWNVASILSVNTGRMETLQILEDNVKLQMVQLKPQLSFRMGSEELKNQILQDIMPRVNDMVNDDLQSTSAPWGEGSNAFAAGVGANTASSTKLAGVSPSSHSIPDELRAAFNHLPQATNQMLDICASNTDTIHSFCQIVCTLTTQQIHSKSIVQILPTLLADPCTDIAAVCRAFVHVSLKDIQFRRHLCEHSLNKLIDLFLESGQQSTLKAITSCIQVVVHNDPDAAVSLLGKPLKKWLLFLLDPDVRLHSAKILVLLASMGNIYSDPMISAGVIDGLASILEQGINVKPSTVLHNTRSKSAATPPTPTTPQSSSKFAFSNGPTPTPSETKTHLSASATFISSRFEQENARAVAGWALYMLCCEPKGLKRLKQHRKFYDLQDHIHRALSRCTVSNRHSLEMPNIRCSLQLKSPFSFSCHTFFGRFTGMGGSSKTLTFQENAQFYIEVKEMCTMRFVVRDLSMQSDYVKRQHHNVDIYLGVRLLHVPDESNPHQRVVNITPDSIATHLSTLSMNELSFEVRFEAPAKRILMFYPSRRDVHFNYSVTMYADSSPEHISVTRCMDTLSKRSFIGHWNSVTNLQVRNNPQYFLRVSELTRVTFMMSPESNPGILGIGGPHPVQEHHHHAATSGRSPFKQPEINMLLTENPHFPQHRLMGNMREVPSEPNLDLIQPEKTQKTYMLKPGINYSLITYTTEEEYHVPHTILAYSTSDFDMQPIGPENEWCVTHIRGTYQSKFNLTSPQDVKALVLVTFQSEEPEAEALFMVTRGADEELIQKHLPHPTPIAVVYDLDIPTQTLQFSMASNDEDATFSIQILKRESVQLHVSDGHGIAVAREHELICHENLPKMEDFYPQQIPIQSLCPVKKKLDIDTNNEALIQGMIHELSDLHQSKTAIQKQLGELKGRDTLEKRQQFERELKEITSKMTAVEERVRAKSDLGKQILELAAKLRKNRSEKLELVMKQKVRVSRMRRVNTSLQNRVLKYKQVLESRGITVDVGESSSGETPSTPSTPAGKETSTKLSDLGMTRHIAKSSSSEKLSGSSSPGNSSAAIEKLKRRYLAEINKLKVKHQQELDDLRSEQNRRMDSLSQLPPNELLALQKDQQVQRMKEKYKKRIKELEEQQKKQVAPGALKEIQMQHQLELMAQRLKMENEHNKRLKDIEEKHRMYVEKLKADHQRMQLENMTQNYEKAMIQTQRIVEIQAQALNESQQKSGGGNNSQQQVLQQNDSGGGDRNPEQQPSPQQNGTGVTPNGNNNNNRNVVTAQQVDGSKACIVM</sequence>
<dbReference type="SUPFAM" id="SSF48371">
    <property type="entry name" value="ARM repeat"/>
    <property type="match status" value="1"/>
</dbReference>
<feature type="coiled-coil region" evidence="1">
    <location>
        <begin position="1530"/>
        <end position="1595"/>
    </location>
</feature>
<feature type="region of interest" description="Disordered" evidence="2">
    <location>
        <begin position="1678"/>
        <end position="1746"/>
    </location>
</feature>
<dbReference type="Gene3D" id="1.25.10.10">
    <property type="entry name" value="Leucine-rich Repeat Variant"/>
    <property type="match status" value="1"/>
</dbReference>
<feature type="region of interest" description="Disordered" evidence="2">
    <location>
        <begin position="1465"/>
        <end position="1521"/>
    </location>
</feature>
<feature type="compositionally biased region" description="Basic and acidic residues" evidence="2">
    <location>
        <begin position="110"/>
        <end position="122"/>
    </location>
</feature>
<proteinExistence type="predicted"/>
<dbReference type="EMBL" id="HBGD01001240">
    <property type="protein sequence ID" value="CAD9077760.1"/>
    <property type="molecule type" value="Transcribed_RNA"/>
</dbReference>